<dbReference type="AlphaFoldDB" id="A0A2N5UF95"/>
<gene>
    <name evidence="3" type="ORF">PCANC_15211</name>
</gene>
<keyword evidence="4" id="KW-1185">Reference proteome</keyword>
<accession>A0A2N5UF95</accession>
<dbReference type="EMBL" id="PGCJ01000239">
    <property type="protein sequence ID" value="PLW36425.1"/>
    <property type="molecule type" value="Genomic_DNA"/>
</dbReference>
<evidence type="ECO:0000313" key="3">
    <source>
        <dbReference type="EMBL" id="PLW36425.1"/>
    </source>
</evidence>
<evidence type="ECO:0008006" key="5">
    <source>
        <dbReference type="Google" id="ProtNLM"/>
    </source>
</evidence>
<organism evidence="3 4">
    <name type="scientific">Puccinia coronata f. sp. avenae</name>
    <dbReference type="NCBI Taxonomy" id="200324"/>
    <lineage>
        <taxon>Eukaryota</taxon>
        <taxon>Fungi</taxon>
        <taxon>Dikarya</taxon>
        <taxon>Basidiomycota</taxon>
        <taxon>Pucciniomycotina</taxon>
        <taxon>Pucciniomycetes</taxon>
        <taxon>Pucciniales</taxon>
        <taxon>Pucciniaceae</taxon>
        <taxon>Puccinia</taxon>
    </lineage>
</organism>
<protein>
    <recommendedName>
        <fullName evidence="5">RxLR effector protein</fullName>
    </recommendedName>
</protein>
<proteinExistence type="predicted"/>
<name>A0A2N5UF95_9BASI</name>
<dbReference type="Proteomes" id="UP000235388">
    <property type="component" value="Unassembled WGS sequence"/>
</dbReference>
<feature type="chain" id="PRO_5014827430" description="RxLR effector protein" evidence="2">
    <location>
        <begin position="23"/>
        <end position="124"/>
    </location>
</feature>
<feature type="signal peptide" evidence="2">
    <location>
        <begin position="1"/>
        <end position="22"/>
    </location>
</feature>
<feature type="region of interest" description="Disordered" evidence="1">
    <location>
        <begin position="39"/>
        <end position="70"/>
    </location>
</feature>
<evidence type="ECO:0000313" key="4">
    <source>
        <dbReference type="Proteomes" id="UP000235388"/>
    </source>
</evidence>
<keyword evidence="2" id="KW-0732">Signal</keyword>
<reference evidence="3 4" key="1">
    <citation type="submission" date="2017-11" db="EMBL/GenBank/DDBJ databases">
        <title>De novo assembly and phasing of dikaryotic genomes from two isolates of Puccinia coronata f. sp. avenae, the causal agent of oat crown rust.</title>
        <authorList>
            <person name="Miller M.E."/>
            <person name="Zhang Y."/>
            <person name="Omidvar V."/>
            <person name="Sperschneider J."/>
            <person name="Schwessinger B."/>
            <person name="Raley C."/>
            <person name="Palmer J.M."/>
            <person name="Garnica D."/>
            <person name="Upadhyaya N."/>
            <person name="Rathjen J."/>
            <person name="Taylor J.M."/>
            <person name="Park R.F."/>
            <person name="Dodds P.N."/>
            <person name="Hirsch C.D."/>
            <person name="Kianian S.F."/>
            <person name="Figueroa M."/>
        </authorList>
    </citation>
    <scope>NUCLEOTIDE SEQUENCE [LARGE SCALE GENOMIC DNA]</scope>
    <source>
        <strain evidence="3">12NC29</strain>
    </source>
</reference>
<comment type="caution">
    <text evidence="3">The sequence shown here is derived from an EMBL/GenBank/DDBJ whole genome shotgun (WGS) entry which is preliminary data.</text>
</comment>
<sequence>MLGKTLLSLLLISIPAIRNTPAYTPNVELDGVARSGVELEKTIPTEPENKRQSLHTEVQESPKPGYSASKSGSYLVARLGTTEKKKKIALLQEDQIVFWKHKNELEAQLEWLGEVYQSKLSTVI</sequence>
<evidence type="ECO:0000256" key="2">
    <source>
        <dbReference type="SAM" id="SignalP"/>
    </source>
</evidence>
<evidence type="ECO:0000256" key="1">
    <source>
        <dbReference type="SAM" id="MobiDB-lite"/>
    </source>
</evidence>
<feature type="compositionally biased region" description="Basic and acidic residues" evidence="1">
    <location>
        <begin position="39"/>
        <end position="51"/>
    </location>
</feature>